<protein>
    <submittedName>
        <fullName evidence="1">Uncharacterized protein</fullName>
    </submittedName>
</protein>
<reference evidence="1" key="1">
    <citation type="journal article" date="2020" name="Stud. Mycol.">
        <title>101 Dothideomycetes genomes: a test case for predicting lifestyles and emergence of pathogens.</title>
        <authorList>
            <person name="Haridas S."/>
            <person name="Albert R."/>
            <person name="Binder M."/>
            <person name="Bloem J."/>
            <person name="Labutti K."/>
            <person name="Salamov A."/>
            <person name="Andreopoulos B."/>
            <person name="Baker S."/>
            <person name="Barry K."/>
            <person name="Bills G."/>
            <person name="Bluhm B."/>
            <person name="Cannon C."/>
            <person name="Castanera R."/>
            <person name="Culley D."/>
            <person name="Daum C."/>
            <person name="Ezra D."/>
            <person name="Gonzalez J."/>
            <person name="Henrissat B."/>
            <person name="Kuo A."/>
            <person name="Liang C."/>
            <person name="Lipzen A."/>
            <person name="Lutzoni F."/>
            <person name="Magnuson J."/>
            <person name="Mondo S."/>
            <person name="Nolan M."/>
            <person name="Ohm R."/>
            <person name="Pangilinan J."/>
            <person name="Park H.-J."/>
            <person name="Ramirez L."/>
            <person name="Alfaro M."/>
            <person name="Sun H."/>
            <person name="Tritt A."/>
            <person name="Yoshinaga Y."/>
            <person name="Zwiers L.-H."/>
            <person name="Turgeon B."/>
            <person name="Goodwin S."/>
            <person name="Spatafora J."/>
            <person name="Crous P."/>
            <person name="Grigoriev I."/>
        </authorList>
    </citation>
    <scope>NUCLEOTIDE SEQUENCE</scope>
    <source>
        <strain evidence="1">CBS 122367</strain>
    </source>
</reference>
<evidence type="ECO:0000313" key="2">
    <source>
        <dbReference type="Proteomes" id="UP000799291"/>
    </source>
</evidence>
<keyword evidence="2" id="KW-1185">Reference proteome</keyword>
<evidence type="ECO:0000313" key="1">
    <source>
        <dbReference type="EMBL" id="KAF2680768.1"/>
    </source>
</evidence>
<organism evidence="1 2">
    <name type="scientific">Lentithecium fluviatile CBS 122367</name>
    <dbReference type="NCBI Taxonomy" id="1168545"/>
    <lineage>
        <taxon>Eukaryota</taxon>
        <taxon>Fungi</taxon>
        <taxon>Dikarya</taxon>
        <taxon>Ascomycota</taxon>
        <taxon>Pezizomycotina</taxon>
        <taxon>Dothideomycetes</taxon>
        <taxon>Pleosporomycetidae</taxon>
        <taxon>Pleosporales</taxon>
        <taxon>Massarineae</taxon>
        <taxon>Lentitheciaceae</taxon>
        <taxon>Lentithecium</taxon>
    </lineage>
</organism>
<accession>A0A6G1IRN8</accession>
<dbReference type="AlphaFoldDB" id="A0A6G1IRN8"/>
<sequence>MYKGSSLVAIALGTIPHYHLSAVAAMLLPTDLPSQRTPMGNGRLLSLQWGPP</sequence>
<dbReference type="EMBL" id="MU005594">
    <property type="protein sequence ID" value="KAF2680768.1"/>
    <property type="molecule type" value="Genomic_DNA"/>
</dbReference>
<name>A0A6G1IRN8_9PLEO</name>
<gene>
    <name evidence="1" type="ORF">K458DRAFT_421104</name>
</gene>
<proteinExistence type="predicted"/>
<dbReference type="Proteomes" id="UP000799291">
    <property type="component" value="Unassembled WGS sequence"/>
</dbReference>